<evidence type="ECO:0000313" key="1">
    <source>
        <dbReference type="EMBL" id="GAA4127735.1"/>
    </source>
</evidence>
<organism evidence="1 2">
    <name type="scientific">Nocardioides fonticola</name>
    <dbReference type="NCBI Taxonomy" id="450363"/>
    <lineage>
        <taxon>Bacteria</taxon>
        <taxon>Bacillati</taxon>
        <taxon>Actinomycetota</taxon>
        <taxon>Actinomycetes</taxon>
        <taxon>Propionibacteriales</taxon>
        <taxon>Nocardioidaceae</taxon>
        <taxon>Nocardioides</taxon>
    </lineage>
</organism>
<comment type="caution">
    <text evidence="1">The sequence shown here is derived from an EMBL/GenBank/DDBJ whole genome shotgun (WGS) entry which is preliminary data.</text>
</comment>
<evidence type="ECO:0000313" key="2">
    <source>
        <dbReference type="Proteomes" id="UP001501495"/>
    </source>
</evidence>
<proteinExistence type="predicted"/>
<sequence length="313" mass="32179">MSTSTTARFSTRELQAAAAALAAGRFANPTTALTGPAPLAAEDLDVDLSHLRVDLGTGGAGESVGVAASVTLLGEGDVPGGIGPVVRVRAANAGAGASTITLALADAADVAGVRARILDAAAPAWSGLLGATVTELGAAQGWRRGRRGANVLIDRVEEPVWVPAEVPTPRTVDGVDLTVLDTGWSPRELAAAPQGAWVASARADVEVLVTRPYELALSQTEAVLHELTDHLTAERVVVVVVGASRWSDREFAGAGRLLRTAHEQDAVLFAPLLTAKALPGLGPDPLPKQVTNPSQHLLERITTITGPLTANRT</sequence>
<reference evidence="2" key="1">
    <citation type="journal article" date="2019" name="Int. J. Syst. Evol. Microbiol.">
        <title>The Global Catalogue of Microorganisms (GCM) 10K type strain sequencing project: providing services to taxonomists for standard genome sequencing and annotation.</title>
        <authorList>
            <consortium name="The Broad Institute Genomics Platform"/>
            <consortium name="The Broad Institute Genome Sequencing Center for Infectious Disease"/>
            <person name="Wu L."/>
            <person name="Ma J."/>
        </authorList>
    </citation>
    <scope>NUCLEOTIDE SEQUENCE [LARGE SCALE GENOMIC DNA]</scope>
    <source>
        <strain evidence="2">JCM 16703</strain>
    </source>
</reference>
<keyword evidence="2" id="KW-1185">Reference proteome</keyword>
<dbReference type="EMBL" id="BAAAZH010000031">
    <property type="protein sequence ID" value="GAA4127735.1"/>
    <property type="molecule type" value="Genomic_DNA"/>
</dbReference>
<dbReference type="RefSeq" id="WP_344735122.1">
    <property type="nucleotide sequence ID" value="NZ_BAAAZH010000031.1"/>
</dbReference>
<name>A0ABP7XXY5_9ACTN</name>
<gene>
    <name evidence="1" type="ORF">GCM10022215_38520</name>
</gene>
<accession>A0ABP7XXY5</accession>
<protein>
    <submittedName>
        <fullName evidence="1">Uncharacterized protein</fullName>
    </submittedName>
</protein>
<dbReference type="Proteomes" id="UP001501495">
    <property type="component" value="Unassembled WGS sequence"/>
</dbReference>